<keyword evidence="3" id="KW-1185">Reference proteome</keyword>
<dbReference type="InterPro" id="IPR025359">
    <property type="entry name" value="SduA_C"/>
</dbReference>
<evidence type="ECO:0000259" key="1">
    <source>
        <dbReference type="Pfam" id="PF14082"/>
    </source>
</evidence>
<organism evidence="2 3">
    <name type="scientific">Phormidium yuhuli AB48</name>
    <dbReference type="NCBI Taxonomy" id="2940671"/>
    <lineage>
        <taxon>Bacteria</taxon>
        <taxon>Bacillati</taxon>
        <taxon>Cyanobacteriota</taxon>
        <taxon>Cyanophyceae</taxon>
        <taxon>Oscillatoriophycideae</taxon>
        <taxon>Oscillatoriales</taxon>
        <taxon>Oscillatoriaceae</taxon>
        <taxon>Phormidium</taxon>
        <taxon>Phormidium yuhuli</taxon>
    </lineage>
</organism>
<reference evidence="2" key="1">
    <citation type="submission" date="2022-06" db="EMBL/GenBank/DDBJ databases">
        <title>Genome sequence of Phormidium yuhuli AB48 isolated from an industrial photobioreactor environment.</title>
        <authorList>
            <person name="Qiu Y."/>
            <person name="Noonan A.J.C."/>
            <person name="Dofher K."/>
            <person name="Koch M."/>
            <person name="Kieft B."/>
            <person name="Lin X."/>
            <person name="Ziels R.M."/>
            <person name="Hallam S.J."/>
        </authorList>
    </citation>
    <scope>NUCLEOTIDE SEQUENCE</scope>
    <source>
        <strain evidence="2">AB48</strain>
    </source>
</reference>
<dbReference type="EMBL" id="CP098611">
    <property type="protein sequence ID" value="USR90776.1"/>
    <property type="molecule type" value="Genomic_DNA"/>
</dbReference>
<protein>
    <submittedName>
        <fullName evidence="2">DUF4263 domain-containing protein</fullName>
    </submittedName>
</protein>
<gene>
    <name evidence="2" type="ORF">NEA10_18450</name>
</gene>
<name>A0ABY5AR00_9CYAN</name>
<evidence type="ECO:0000313" key="2">
    <source>
        <dbReference type="EMBL" id="USR90776.1"/>
    </source>
</evidence>
<sequence length="216" mass="25801">MKSFENLSFNPILCRRELNELKSHLDRNSELKERRNVLPFFRERKHLSAFIGSYFPYINSFDKIAYEYDIFGDFKADLVVGDSNSGWYGFIEFESAKRNSIFRSKTSKATPDWSTDFEHGFSQVLDWFWKLSSQEDKREFSYHFGPDFAGYEGMLIIGRSQDLQPREQDRLRWRRDRLMVNSKRIYSVTFDELYSTLDTRLKLIESYHVVNPDESL</sequence>
<feature type="domain" description="Shedu protein SduA C-terminal" evidence="1">
    <location>
        <begin position="33"/>
        <end position="194"/>
    </location>
</feature>
<proteinExistence type="predicted"/>
<dbReference type="Proteomes" id="UP001056708">
    <property type="component" value="Chromosome"/>
</dbReference>
<dbReference type="RefSeq" id="WP_252662800.1">
    <property type="nucleotide sequence ID" value="NZ_CP098611.1"/>
</dbReference>
<accession>A0ABY5AR00</accession>
<dbReference type="Pfam" id="PF14082">
    <property type="entry name" value="SduA_C"/>
    <property type="match status" value="1"/>
</dbReference>
<evidence type="ECO:0000313" key="3">
    <source>
        <dbReference type="Proteomes" id="UP001056708"/>
    </source>
</evidence>